<dbReference type="KEGG" id="ptm:GSPATT00023262001"/>
<dbReference type="AlphaFoldDB" id="A0E471"/>
<reference evidence="1 2" key="1">
    <citation type="journal article" date="2006" name="Nature">
        <title>Global trends of whole-genome duplications revealed by the ciliate Paramecium tetraurelia.</title>
        <authorList>
            <consortium name="Genoscope"/>
            <person name="Aury J.-M."/>
            <person name="Jaillon O."/>
            <person name="Duret L."/>
            <person name="Noel B."/>
            <person name="Jubin C."/>
            <person name="Porcel B.M."/>
            <person name="Segurens B."/>
            <person name="Daubin V."/>
            <person name="Anthouard V."/>
            <person name="Aiach N."/>
            <person name="Arnaiz O."/>
            <person name="Billaut A."/>
            <person name="Beisson J."/>
            <person name="Blanc I."/>
            <person name="Bouhouche K."/>
            <person name="Camara F."/>
            <person name="Duharcourt S."/>
            <person name="Guigo R."/>
            <person name="Gogendeau D."/>
            <person name="Katinka M."/>
            <person name="Keller A.-M."/>
            <person name="Kissmehl R."/>
            <person name="Klotz C."/>
            <person name="Koll F."/>
            <person name="Le Moue A."/>
            <person name="Lepere C."/>
            <person name="Malinsky S."/>
            <person name="Nowacki M."/>
            <person name="Nowak J.K."/>
            <person name="Plattner H."/>
            <person name="Poulain J."/>
            <person name="Ruiz F."/>
            <person name="Serrano V."/>
            <person name="Zagulski M."/>
            <person name="Dessen P."/>
            <person name="Betermier M."/>
            <person name="Weissenbach J."/>
            <person name="Scarpelli C."/>
            <person name="Schachter V."/>
            <person name="Sperling L."/>
            <person name="Meyer E."/>
            <person name="Cohen J."/>
            <person name="Wincker P."/>
        </authorList>
    </citation>
    <scope>NUCLEOTIDE SEQUENCE [LARGE SCALE GENOMIC DNA]</scope>
    <source>
        <strain evidence="1 2">Stock d4-2</strain>
    </source>
</reference>
<organism evidence="1 2">
    <name type="scientific">Paramecium tetraurelia</name>
    <dbReference type="NCBI Taxonomy" id="5888"/>
    <lineage>
        <taxon>Eukaryota</taxon>
        <taxon>Sar</taxon>
        <taxon>Alveolata</taxon>
        <taxon>Ciliophora</taxon>
        <taxon>Intramacronucleata</taxon>
        <taxon>Oligohymenophorea</taxon>
        <taxon>Peniculida</taxon>
        <taxon>Parameciidae</taxon>
        <taxon>Paramecium</taxon>
    </lineage>
</organism>
<keyword evidence="2" id="KW-1185">Reference proteome</keyword>
<dbReference type="EMBL" id="CT868658">
    <property type="protein sequence ID" value="CAK90088.1"/>
    <property type="molecule type" value="Genomic_DNA"/>
</dbReference>
<dbReference type="GeneID" id="5043271"/>
<gene>
    <name evidence="1" type="ORF">GSPATT00023262001</name>
</gene>
<dbReference type="HOGENOM" id="CLU_2228410_0_0_1"/>
<dbReference type="Proteomes" id="UP000000600">
    <property type="component" value="Unassembled WGS sequence"/>
</dbReference>
<dbReference type="InParanoid" id="A0E471"/>
<sequence>MEIPDYKFNIQSDKPSLHEQLRAKLNPFQVKIVSCENLQIQAEKSYELCYFFYIFYIGTMINTNMQVQRQDIYFNSTHIFYWEKQILQNILKLNHQNLNCTTKMKQ</sequence>
<protein>
    <submittedName>
        <fullName evidence="1">Uncharacterized protein</fullName>
    </submittedName>
</protein>
<evidence type="ECO:0000313" key="2">
    <source>
        <dbReference type="Proteomes" id="UP000000600"/>
    </source>
</evidence>
<proteinExistence type="predicted"/>
<evidence type="ECO:0000313" key="1">
    <source>
        <dbReference type="EMBL" id="CAK90088.1"/>
    </source>
</evidence>
<accession>A0E471</accession>
<name>A0E471_PARTE</name>
<dbReference type="RefSeq" id="XP_001457485.1">
    <property type="nucleotide sequence ID" value="XM_001457448.1"/>
</dbReference>
<dbReference type="OrthoDB" id="312583at2759"/>